<dbReference type="EMBL" id="FMZP01000024">
    <property type="protein sequence ID" value="SDD46334.1"/>
    <property type="molecule type" value="Genomic_DNA"/>
</dbReference>
<dbReference type="Proteomes" id="UP000324021">
    <property type="component" value="Unassembled WGS sequence"/>
</dbReference>
<organism evidence="2 3">
    <name type="scientific">Natrinema hispanicum</name>
    <dbReference type="NCBI Taxonomy" id="392421"/>
    <lineage>
        <taxon>Archaea</taxon>
        <taxon>Methanobacteriati</taxon>
        <taxon>Methanobacteriota</taxon>
        <taxon>Stenosarchaea group</taxon>
        <taxon>Halobacteria</taxon>
        <taxon>Halobacteriales</taxon>
        <taxon>Natrialbaceae</taxon>
        <taxon>Natrinema</taxon>
    </lineage>
</organism>
<evidence type="ECO:0000313" key="2">
    <source>
        <dbReference type="EMBL" id="SDD46334.1"/>
    </source>
</evidence>
<reference evidence="2 3" key="1">
    <citation type="submission" date="2016-10" db="EMBL/GenBank/DDBJ databases">
        <authorList>
            <person name="Varghese N."/>
            <person name="Submissions S."/>
        </authorList>
    </citation>
    <scope>NUCLEOTIDE SEQUENCE [LARGE SCALE GENOMIC DNA]</scope>
    <source>
        <strain evidence="2 3">CDM_1</strain>
    </source>
</reference>
<feature type="transmembrane region" description="Helical" evidence="1">
    <location>
        <begin position="96"/>
        <end position="114"/>
    </location>
</feature>
<sequence>MDADFTDAALIEVDLSDVNLNRGTRMETELADMKERVSKFHRSEDSESPQIWDTVARVNHNLKKAYSTNGLVGRARDYRLKERKARRKEARAEGGFTGWAGSVVSLLSFVFTGYGIRLWPIVVVMLGLYLGSAAWYSWVGVENSLYYSIVTFTTAPPGEPPARAQLVSMAETLLGTLFIVLLGYVLGNREQV</sequence>
<name>A0A1G6UYI8_9EURY</name>
<gene>
    <name evidence="2" type="ORF">SAMN05192552_102425</name>
</gene>
<dbReference type="AlphaFoldDB" id="A0A1G6UYI8"/>
<evidence type="ECO:0000313" key="3">
    <source>
        <dbReference type="Proteomes" id="UP000324021"/>
    </source>
</evidence>
<evidence type="ECO:0008006" key="4">
    <source>
        <dbReference type="Google" id="ProtNLM"/>
    </source>
</evidence>
<proteinExistence type="predicted"/>
<keyword evidence="1" id="KW-1133">Transmembrane helix</keyword>
<feature type="transmembrane region" description="Helical" evidence="1">
    <location>
        <begin position="121"/>
        <end position="138"/>
    </location>
</feature>
<keyword evidence="1" id="KW-0812">Transmembrane</keyword>
<protein>
    <recommendedName>
        <fullName evidence="4">Ion channel</fullName>
    </recommendedName>
</protein>
<evidence type="ECO:0000256" key="1">
    <source>
        <dbReference type="SAM" id="Phobius"/>
    </source>
</evidence>
<accession>A0A1G6UYI8</accession>
<keyword evidence="1" id="KW-0472">Membrane</keyword>
<feature type="transmembrane region" description="Helical" evidence="1">
    <location>
        <begin position="166"/>
        <end position="186"/>
    </location>
</feature>